<organism evidence="1 2">
    <name type="scientific">Candidatus Thiomargarita nelsonii</name>
    <dbReference type="NCBI Taxonomy" id="1003181"/>
    <lineage>
        <taxon>Bacteria</taxon>
        <taxon>Pseudomonadati</taxon>
        <taxon>Pseudomonadota</taxon>
        <taxon>Gammaproteobacteria</taxon>
        <taxon>Thiotrichales</taxon>
        <taxon>Thiotrichaceae</taxon>
        <taxon>Thiomargarita</taxon>
    </lineage>
</organism>
<proteinExistence type="predicted"/>
<dbReference type="InterPro" id="IPR029063">
    <property type="entry name" value="SAM-dependent_MTases_sf"/>
</dbReference>
<dbReference type="Proteomes" id="UP000030428">
    <property type="component" value="Unassembled WGS sequence"/>
</dbReference>
<comment type="caution">
    <text evidence="1">The sequence shown here is derived from an EMBL/GenBank/DDBJ whole genome shotgun (WGS) entry which is preliminary data.</text>
</comment>
<dbReference type="Pfam" id="PF13489">
    <property type="entry name" value="Methyltransf_23"/>
    <property type="match status" value="1"/>
</dbReference>
<evidence type="ECO:0008006" key="3">
    <source>
        <dbReference type="Google" id="ProtNLM"/>
    </source>
</evidence>
<dbReference type="Gene3D" id="3.40.50.150">
    <property type="entry name" value="Vaccinia Virus protein VP39"/>
    <property type="match status" value="1"/>
</dbReference>
<evidence type="ECO:0000313" key="2">
    <source>
        <dbReference type="Proteomes" id="UP000030428"/>
    </source>
</evidence>
<accession>A0A4E0R163</accession>
<dbReference type="AlphaFoldDB" id="A0A4E0R163"/>
<dbReference type="EMBL" id="JSZA02000113">
    <property type="protein sequence ID" value="TGO02551.1"/>
    <property type="molecule type" value="Genomic_DNA"/>
</dbReference>
<dbReference type="SUPFAM" id="SSF53335">
    <property type="entry name" value="S-adenosyl-L-methionine-dependent methyltransferases"/>
    <property type="match status" value="1"/>
</dbReference>
<dbReference type="CDD" id="cd02440">
    <property type="entry name" value="AdoMet_MTases"/>
    <property type="match status" value="1"/>
</dbReference>
<gene>
    <name evidence="1" type="ORF">PN36_23325</name>
</gene>
<reference evidence="1 2" key="1">
    <citation type="journal article" date="2016" name="Front. Microbiol.">
        <title>Single-Cell (Meta-)Genomics of a Dimorphic Candidatus Thiomargarita nelsonii Reveals Genomic Plasticity.</title>
        <authorList>
            <person name="Flood B.E."/>
            <person name="Fliss P."/>
            <person name="Jones D.S."/>
            <person name="Dick G.J."/>
            <person name="Jain S."/>
            <person name="Kaster A.K."/>
            <person name="Winkel M."/>
            <person name="Mussmann M."/>
            <person name="Bailey J."/>
        </authorList>
    </citation>
    <scope>NUCLEOTIDE SEQUENCE [LARGE SCALE GENOMIC DNA]</scope>
    <source>
        <strain evidence="1">Hydrate Ridge</strain>
    </source>
</reference>
<evidence type="ECO:0000313" key="1">
    <source>
        <dbReference type="EMBL" id="TGO02551.1"/>
    </source>
</evidence>
<name>A0A4E0R163_9GAMM</name>
<sequence length="293" mass="33336">MQQDLNTISHESLEYTACPLCATDKPNQNKQFIFEPFRVVQCTACQLWYLSPRLREPEMLKAYASPDYFKGGGEFGYSQQQGSYLEQENALRLTFRKFIHQLKRRGMTGGHLLEVGCSYGFLLEEAAPLFDSLTGTDFDSDAVKRIKQLGFRAIQGGVEALPDCYDLILATGVIEHIYNPIQFVKQLRQHLSGWIVLATPPMNSFWLKLQGKNWPSFKIPEHVTYYDHHTLTELFRRCGATQTIRLAYPQAYPLGMIGEKLGFSIPASLAKYNLWLPATMFAVAARFNTPSDD</sequence>
<keyword evidence="2" id="KW-1185">Reference proteome</keyword>
<protein>
    <recommendedName>
        <fullName evidence="3">Methyltransferase type 12</fullName>
    </recommendedName>
</protein>